<dbReference type="InterPro" id="IPR042188">
    <property type="entry name" value="MmgE/PrpD_sf_2"/>
</dbReference>
<evidence type="ECO:0000256" key="1">
    <source>
        <dbReference type="ARBA" id="ARBA00006174"/>
    </source>
</evidence>
<dbReference type="AlphaFoldDB" id="A0A6J7JYF7"/>
<comment type="similarity">
    <text evidence="1">Belongs to the PrpD family.</text>
</comment>
<dbReference type="PANTHER" id="PTHR16943:SF8">
    <property type="entry name" value="2-METHYLCITRATE DEHYDRATASE"/>
    <property type="match status" value="1"/>
</dbReference>
<dbReference type="Gene3D" id="1.10.4100.10">
    <property type="entry name" value="2-methylcitrate dehydratase PrpD"/>
    <property type="match status" value="1"/>
</dbReference>
<gene>
    <name evidence="4" type="ORF">UFOPK3772_01359</name>
</gene>
<organism evidence="4">
    <name type="scientific">freshwater metagenome</name>
    <dbReference type="NCBI Taxonomy" id="449393"/>
    <lineage>
        <taxon>unclassified sequences</taxon>
        <taxon>metagenomes</taxon>
        <taxon>ecological metagenomes</taxon>
    </lineage>
</organism>
<feature type="domain" description="MmgE/PrpD N-terminal" evidence="2">
    <location>
        <begin position="10"/>
        <end position="251"/>
    </location>
</feature>
<dbReference type="EMBL" id="CAFBNE010000037">
    <property type="protein sequence ID" value="CAB4948067.1"/>
    <property type="molecule type" value="Genomic_DNA"/>
</dbReference>
<dbReference type="SUPFAM" id="SSF103378">
    <property type="entry name" value="2-methylcitrate dehydratase PrpD"/>
    <property type="match status" value="1"/>
</dbReference>
<evidence type="ECO:0000313" key="4">
    <source>
        <dbReference type="EMBL" id="CAB4948067.1"/>
    </source>
</evidence>
<dbReference type="InterPro" id="IPR045337">
    <property type="entry name" value="MmgE_PrpD_C"/>
</dbReference>
<evidence type="ECO:0000259" key="3">
    <source>
        <dbReference type="Pfam" id="PF19305"/>
    </source>
</evidence>
<evidence type="ECO:0000259" key="2">
    <source>
        <dbReference type="Pfam" id="PF03972"/>
    </source>
</evidence>
<dbReference type="InterPro" id="IPR005656">
    <property type="entry name" value="MmgE_PrpD"/>
</dbReference>
<dbReference type="InterPro" id="IPR042183">
    <property type="entry name" value="MmgE/PrpD_sf_1"/>
</dbReference>
<accession>A0A6J7JYF7</accession>
<dbReference type="PANTHER" id="PTHR16943">
    <property type="entry name" value="2-METHYLCITRATE DEHYDRATASE-RELATED"/>
    <property type="match status" value="1"/>
</dbReference>
<dbReference type="GO" id="GO:0016829">
    <property type="term" value="F:lyase activity"/>
    <property type="evidence" value="ECO:0007669"/>
    <property type="project" value="InterPro"/>
</dbReference>
<dbReference type="Pfam" id="PF19305">
    <property type="entry name" value="MmgE_PrpD_C"/>
    <property type="match status" value="1"/>
</dbReference>
<dbReference type="Gene3D" id="3.30.1330.120">
    <property type="entry name" value="2-methylcitrate dehydratase PrpD"/>
    <property type="match status" value="1"/>
</dbReference>
<reference evidence="4" key="1">
    <citation type="submission" date="2020-05" db="EMBL/GenBank/DDBJ databases">
        <authorList>
            <person name="Chiriac C."/>
            <person name="Salcher M."/>
            <person name="Ghai R."/>
            <person name="Kavagutti S V."/>
        </authorList>
    </citation>
    <scope>NUCLEOTIDE SEQUENCE</scope>
</reference>
<proteinExistence type="inferred from homology"/>
<dbReference type="Pfam" id="PF03972">
    <property type="entry name" value="MmgE_PrpD_N"/>
    <property type="match status" value="1"/>
</dbReference>
<feature type="domain" description="MmgE/PrpD C-terminal" evidence="3">
    <location>
        <begin position="276"/>
        <end position="436"/>
    </location>
</feature>
<dbReference type="InterPro" id="IPR045336">
    <property type="entry name" value="MmgE_PrpD_N"/>
</dbReference>
<dbReference type="InterPro" id="IPR036148">
    <property type="entry name" value="MmgE/PrpD_sf"/>
</dbReference>
<sequence>MMEETAVATLAAFAAEQRDIASDEVLEDARQRVLDTLGICVPALQTDTGRAIRELVRAWGGTPQSVALGEAERLPAPSAALVNGTLAHALDFDDTHVPSISHPSASTVAAALAVAEDVHAPGRNLLAGVAVGNEITLRLGNAAYDPGIGNSVFFERGLHATSICGALGSAAAAGVVMGLDRVRIAHAMGIAASMGAGLLEANRAGGSVKRIHCGWAAHAGVVAAQAARAGITGPPTVLEGRFGFFRAYCGDTYDASALLDDLGIQWQYGDCFVKPYPTNVFTHTGIDAALMLREQGVRPDDIRAVQVGVPSPVLRTIAEPRAAKIRPESGYHAQFSGPFTFALALVGGGGLGVYLDDFTDAAVRDPRMLALAERITHVPNAECDRLFPMQFPSIVDVVLDSGETRHVEVLANRGTAQRPLTAEDLTTKFHLNSRALGEGADHLVHRVTSLTERVDCSDLLEGIVPPVP</sequence>
<name>A0A6J7JYF7_9ZZZZ</name>
<protein>
    <submittedName>
        <fullName evidence="4">Unannotated protein</fullName>
    </submittedName>
</protein>